<organism evidence="1 2">
    <name type="scientific">Karstenula rhodostoma CBS 690.94</name>
    <dbReference type="NCBI Taxonomy" id="1392251"/>
    <lineage>
        <taxon>Eukaryota</taxon>
        <taxon>Fungi</taxon>
        <taxon>Dikarya</taxon>
        <taxon>Ascomycota</taxon>
        <taxon>Pezizomycotina</taxon>
        <taxon>Dothideomycetes</taxon>
        <taxon>Pleosporomycetidae</taxon>
        <taxon>Pleosporales</taxon>
        <taxon>Massarineae</taxon>
        <taxon>Didymosphaeriaceae</taxon>
        <taxon>Karstenula</taxon>
    </lineage>
</organism>
<sequence length="116" mass="13097">MMSCKVSISTSPRLHNQALRGFRHSIFRRLRVTSRILHPALEITPCQPSVRPKANADTLLVWGSPSDVEPPLIQSNNRTSTMPANVTVCETARILYRVDMFLARDEGQLEERLAAR</sequence>
<proteinExistence type="predicted"/>
<gene>
    <name evidence="1" type="ORF">P171DRAFT_35180</name>
</gene>
<dbReference type="EMBL" id="MU001502">
    <property type="protein sequence ID" value="KAF2443296.1"/>
    <property type="molecule type" value="Genomic_DNA"/>
</dbReference>
<dbReference type="Proteomes" id="UP000799764">
    <property type="component" value="Unassembled WGS sequence"/>
</dbReference>
<protein>
    <submittedName>
        <fullName evidence="1">Uncharacterized protein</fullName>
    </submittedName>
</protein>
<evidence type="ECO:0000313" key="2">
    <source>
        <dbReference type="Proteomes" id="UP000799764"/>
    </source>
</evidence>
<evidence type="ECO:0000313" key="1">
    <source>
        <dbReference type="EMBL" id="KAF2443296.1"/>
    </source>
</evidence>
<keyword evidence="2" id="KW-1185">Reference proteome</keyword>
<accession>A0A9P4PFQ9</accession>
<comment type="caution">
    <text evidence="1">The sequence shown here is derived from an EMBL/GenBank/DDBJ whole genome shotgun (WGS) entry which is preliminary data.</text>
</comment>
<dbReference type="AlphaFoldDB" id="A0A9P4PFQ9"/>
<reference evidence="1" key="1">
    <citation type="journal article" date="2020" name="Stud. Mycol.">
        <title>101 Dothideomycetes genomes: a test case for predicting lifestyles and emergence of pathogens.</title>
        <authorList>
            <person name="Haridas S."/>
            <person name="Albert R."/>
            <person name="Binder M."/>
            <person name="Bloem J."/>
            <person name="Labutti K."/>
            <person name="Salamov A."/>
            <person name="Andreopoulos B."/>
            <person name="Baker S."/>
            <person name="Barry K."/>
            <person name="Bills G."/>
            <person name="Bluhm B."/>
            <person name="Cannon C."/>
            <person name="Castanera R."/>
            <person name="Culley D."/>
            <person name="Daum C."/>
            <person name="Ezra D."/>
            <person name="Gonzalez J."/>
            <person name="Henrissat B."/>
            <person name="Kuo A."/>
            <person name="Liang C."/>
            <person name="Lipzen A."/>
            <person name="Lutzoni F."/>
            <person name="Magnuson J."/>
            <person name="Mondo S."/>
            <person name="Nolan M."/>
            <person name="Ohm R."/>
            <person name="Pangilinan J."/>
            <person name="Park H.-J."/>
            <person name="Ramirez L."/>
            <person name="Alfaro M."/>
            <person name="Sun H."/>
            <person name="Tritt A."/>
            <person name="Yoshinaga Y."/>
            <person name="Zwiers L.-H."/>
            <person name="Turgeon B."/>
            <person name="Goodwin S."/>
            <person name="Spatafora J."/>
            <person name="Crous P."/>
            <person name="Grigoriev I."/>
        </authorList>
    </citation>
    <scope>NUCLEOTIDE SEQUENCE</scope>
    <source>
        <strain evidence="1">CBS 690.94</strain>
    </source>
</reference>
<name>A0A9P4PFQ9_9PLEO</name>